<protein>
    <submittedName>
        <fullName evidence="1">Uncharacterized protein</fullName>
    </submittedName>
</protein>
<dbReference type="Proteomes" id="UP001519460">
    <property type="component" value="Unassembled WGS sequence"/>
</dbReference>
<organism evidence="1 2">
    <name type="scientific">Batillaria attramentaria</name>
    <dbReference type="NCBI Taxonomy" id="370345"/>
    <lineage>
        <taxon>Eukaryota</taxon>
        <taxon>Metazoa</taxon>
        <taxon>Spiralia</taxon>
        <taxon>Lophotrochozoa</taxon>
        <taxon>Mollusca</taxon>
        <taxon>Gastropoda</taxon>
        <taxon>Caenogastropoda</taxon>
        <taxon>Sorbeoconcha</taxon>
        <taxon>Cerithioidea</taxon>
        <taxon>Batillariidae</taxon>
        <taxon>Batillaria</taxon>
    </lineage>
</organism>
<evidence type="ECO:0000313" key="2">
    <source>
        <dbReference type="Proteomes" id="UP001519460"/>
    </source>
</evidence>
<proteinExistence type="predicted"/>
<dbReference type="AlphaFoldDB" id="A0ABD0M101"/>
<keyword evidence="2" id="KW-1185">Reference proteome</keyword>
<gene>
    <name evidence="1" type="ORF">BaRGS_00004012</name>
</gene>
<name>A0ABD0M101_9CAEN</name>
<sequence length="111" mass="12451">MLNAERRRNKLYPLFATSVPTVFIQTETQAAKLPTCVIQTLIHTDYTRCYPCQSSNQRVVCTAQPNTDDTEVTTGDLCRLLAFPSFFAPLITRLHGNQLLLDGLPSFGTWS</sequence>
<reference evidence="1 2" key="1">
    <citation type="journal article" date="2023" name="Sci. Data">
        <title>Genome assembly of the Korean intertidal mud-creeper Batillaria attramentaria.</title>
        <authorList>
            <person name="Patra A.K."/>
            <person name="Ho P.T."/>
            <person name="Jun S."/>
            <person name="Lee S.J."/>
            <person name="Kim Y."/>
            <person name="Won Y.J."/>
        </authorList>
    </citation>
    <scope>NUCLEOTIDE SEQUENCE [LARGE SCALE GENOMIC DNA]</scope>
    <source>
        <strain evidence="1">Wonlab-2016</strain>
    </source>
</reference>
<evidence type="ECO:0000313" key="1">
    <source>
        <dbReference type="EMBL" id="KAK7504984.1"/>
    </source>
</evidence>
<comment type="caution">
    <text evidence="1">The sequence shown here is derived from an EMBL/GenBank/DDBJ whole genome shotgun (WGS) entry which is preliminary data.</text>
</comment>
<dbReference type="EMBL" id="JACVVK020000013">
    <property type="protein sequence ID" value="KAK7504984.1"/>
    <property type="molecule type" value="Genomic_DNA"/>
</dbReference>
<accession>A0ABD0M101</accession>